<keyword evidence="2" id="KW-1185">Reference proteome</keyword>
<organism evidence="1 2">
    <name type="scientific">Vaccinium darrowii</name>
    <dbReference type="NCBI Taxonomy" id="229202"/>
    <lineage>
        <taxon>Eukaryota</taxon>
        <taxon>Viridiplantae</taxon>
        <taxon>Streptophyta</taxon>
        <taxon>Embryophyta</taxon>
        <taxon>Tracheophyta</taxon>
        <taxon>Spermatophyta</taxon>
        <taxon>Magnoliopsida</taxon>
        <taxon>eudicotyledons</taxon>
        <taxon>Gunneridae</taxon>
        <taxon>Pentapetalae</taxon>
        <taxon>asterids</taxon>
        <taxon>Ericales</taxon>
        <taxon>Ericaceae</taxon>
        <taxon>Vaccinioideae</taxon>
        <taxon>Vaccinieae</taxon>
        <taxon>Vaccinium</taxon>
    </lineage>
</organism>
<gene>
    <name evidence="1" type="ORF">Vadar_008889</name>
</gene>
<name>A0ACB7WZ57_9ERIC</name>
<proteinExistence type="predicted"/>
<reference evidence="1 2" key="1">
    <citation type="journal article" date="2021" name="Hortic Res">
        <title>High-quality reference genome and annotation aids understanding of berry development for evergreen blueberry (Vaccinium darrowii).</title>
        <authorList>
            <person name="Yu J."/>
            <person name="Hulse-Kemp A.M."/>
            <person name="Babiker E."/>
            <person name="Staton M."/>
        </authorList>
    </citation>
    <scope>NUCLEOTIDE SEQUENCE [LARGE SCALE GENOMIC DNA]</scope>
    <source>
        <strain evidence="2">cv. NJ 8807/NJ 8810</strain>
        <tissue evidence="1">Young leaf</tissue>
    </source>
</reference>
<protein>
    <submittedName>
        <fullName evidence="1">Uncharacterized protein</fullName>
    </submittedName>
</protein>
<sequence length="297" mass="32701">MSTTEFSDPNKIYKNPFHRRNDSGELDVFEATRYFSGATEVSGCRSEIISLQVPPRNSSPSNSKTQVMDKPIMTTENKKSNNQPNSPGGKIAHFLNSLFNQTGSKKKKKSKSTTPQSMKDHEFDESSQGGRRKRRSSISHFGGAPVADPKPSLSASNSGSRTPPPYANTPTKAYKDLRSYSDHKLVSFQKRAECAFLDGKLNFPSGCTEKIKTFGNGGLVKDGIWDGKCQTETKELRKFDDLVDDDDGAESDSSSDLFELKNYDLGYHCSSGLPVYETTHMDSIKRGAPRSISNGAV</sequence>
<dbReference type="Proteomes" id="UP000828048">
    <property type="component" value="Chromosome 2"/>
</dbReference>
<evidence type="ECO:0000313" key="1">
    <source>
        <dbReference type="EMBL" id="KAH7833706.1"/>
    </source>
</evidence>
<evidence type="ECO:0000313" key="2">
    <source>
        <dbReference type="Proteomes" id="UP000828048"/>
    </source>
</evidence>
<comment type="caution">
    <text evidence="1">The sequence shown here is derived from an EMBL/GenBank/DDBJ whole genome shotgun (WGS) entry which is preliminary data.</text>
</comment>
<dbReference type="EMBL" id="CM037152">
    <property type="protein sequence ID" value="KAH7833706.1"/>
    <property type="molecule type" value="Genomic_DNA"/>
</dbReference>
<accession>A0ACB7WZ57</accession>